<organism evidence="2 3">
    <name type="scientific">Curvularia clavata</name>
    <dbReference type="NCBI Taxonomy" id="95742"/>
    <lineage>
        <taxon>Eukaryota</taxon>
        <taxon>Fungi</taxon>
        <taxon>Dikarya</taxon>
        <taxon>Ascomycota</taxon>
        <taxon>Pezizomycotina</taxon>
        <taxon>Dothideomycetes</taxon>
        <taxon>Pleosporomycetidae</taxon>
        <taxon>Pleosporales</taxon>
        <taxon>Pleosporineae</taxon>
        <taxon>Pleosporaceae</taxon>
        <taxon>Curvularia</taxon>
    </lineage>
</organism>
<dbReference type="AlphaFoldDB" id="A0A9Q8ZG58"/>
<keyword evidence="3" id="KW-1185">Reference proteome</keyword>
<name>A0A9Q8ZG58_CURCL</name>
<dbReference type="VEuPathDB" id="FungiDB:yc1106_08874"/>
<dbReference type="OrthoDB" id="3830014at2759"/>
<sequence>MTKIVRLTLFKIDNPDTVQEAINMYSTLAQDATKDGKKYIQLSQANAPYDDHRSKGYNLMARCVFDSLEDMNYFDQDDEAHGKIKTHLVPKFIEKPLVIYSDMQ</sequence>
<evidence type="ECO:0000313" key="2">
    <source>
        <dbReference type="EMBL" id="USP81600.1"/>
    </source>
</evidence>
<gene>
    <name evidence="2" type="ORF">yc1106_08874</name>
</gene>
<feature type="domain" description="Stress-response A/B barrel" evidence="1">
    <location>
        <begin position="4"/>
        <end position="101"/>
    </location>
</feature>
<dbReference type="InterPro" id="IPR013097">
    <property type="entry name" value="Dabb"/>
</dbReference>
<dbReference type="SMART" id="SM00886">
    <property type="entry name" value="Dabb"/>
    <property type="match status" value="1"/>
</dbReference>
<evidence type="ECO:0000259" key="1">
    <source>
        <dbReference type="PROSITE" id="PS51502"/>
    </source>
</evidence>
<dbReference type="SUPFAM" id="SSF54909">
    <property type="entry name" value="Dimeric alpha+beta barrel"/>
    <property type="match status" value="1"/>
</dbReference>
<dbReference type="EMBL" id="CP089280">
    <property type="protein sequence ID" value="USP81600.1"/>
    <property type="molecule type" value="Genomic_DNA"/>
</dbReference>
<evidence type="ECO:0000313" key="3">
    <source>
        <dbReference type="Proteomes" id="UP001056012"/>
    </source>
</evidence>
<dbReference type="Proteomes" id="UP001056012">
    <property type="component" value="Chromosome 7"/>
</dbReference>
<dbReference type="PROSITE" id="PS51502">
    <property type="entry name" value="S_R_A_B_BARREL"/>
    <property type="match status" value="1"/>
</dbReference>
<proteinExistence type="predicted"/>
<reference evidence="2" key="1">
    <citation type="submission" date="2021-12" db="EMBL/GenBank/DDBJ databases">
        <title>Curvularia clavata genome.</title>
        <authorList>
            <person name="Cao Y."/>
        </authorList>
    </citation>
    <scope>NUCLEOTIDE SEQUENCE</scope>
    <source>
        <strain evidence="2">Yc1106</strain>
    </source>
</reference>
<dbReference type="Pfam" id="PF07876">
    <property type="entry name" value="Dabb"/>
    <property type="match status" value="1"/>
</dbReference>
<dbReference type="InterPro" id="IPR011008">
    <property type="entry name" value="Dimeric_a/b-barrel"/>
</dbReference>
<protein>
    <recommendedName>
        <fullName evidence="1">Stress-response A/B barrel domain-containing protein</fullName>
    </recommendedName>
</protein>
<dbReference type="Gene3D" id="3.30.70.100">
    <property type="match status" value="1"/>
</dbReference>
<accession>A0A9Q8ZG58</accession>